<evidence type="ECO:0000256" key="2">
    <source>
        <dbReference type="SAM" id="Phobius"/>
    </source>
</evidence>
<feature type="compositionally biased region" description="Pro residues" evidence="1">
    <location>
        <begin position="1"/>
        <end position="10"/>
    </location>
</feature>
<keyword evidence="2" id="KW-0812">Transmembrane</keyword>
<feature type="region of interest" description="Disordered" evidence="1">
    <location>
        <begin position="1"/>
        <end position="59"/>
    </location>
</feature>
<dbReference type="GeneID" id="37137598"/>
<keyword evidence="2" id="KW-0472">Membrane</keyword>
<sequence length="408" mass="45887">MGNPTAPPPSYEETIAAGPVTPQPPQPSAPSTTNPPPPPVPRPSSNRTTSDAGDKRSVMLDSALSEDPSALYALIVRQARTPPRPYLTVRGSHTETREESTSTDSTSNNSNNSNNNNKSTRNETVVDFDFKIDLYKYMVRDYDAVPDYEDEVDAVANDEEDRDSWRVCSVVRDGDGQEAYRGGRSRSETWAGHTRRSGGGHVEDASEGEIVGLVGEEGEEPGLMGWCDRFCLDPGPVKSFRFTRSIVGFDVATLRSLLISHLRNLNYHGNIDISITLANKELTIYSPHWINELRNNSLAYWFCIILQLWIITWPVIWFLEHRYDVVRAVWYFSRVWGSQTVYACHRDEAAIAKELAPIVTQAAWERRRDGKMLSAHEMDLLRQLGTEGSERRVVMVSWDHIGGWGRDS</sequence>
<dbReference type="Proteomes" id="UP000248340">
    <property type="component" value="Unassembled WGS sequence"/>
</dbReference>
<feature type="region of interest" description="Disordered" evidence="1">
    <location>
        <begin position="83"/>
        <end position="120"/>
    </location>
</feature>
<proteinExistence type="predicted"/>
<feature type="compositionally biased region" description="Low complexity" evidence="1">
    <location>
        <begin position="102"/>
        <end position="120"/>
    </location>
</feature>
<name>A0A319CDR3_9EURO</name>
<feature type="compositionally biased region" description="Pro residues" evidence="1">
    <location>
        <begin position="21"/>
        <end position="42"/>
    </location>
</feature>
<evidence type="ECO:0000313" key="3">
    <source>
        <dbReference type="EMBL" id="PYH83334.1"/>
    </source>
</evidence>
<keyword evidence="4" id="KW-1185">Reference proteome</keyword>
<evidence type="ECO:0000313" key="4">
    <source>
        <dbReference type="Proteomes" id="UP000248340"/>
    </source>
</evidence>
<evidence type="ECO:0000256" key="1">
    <source>
        <dbReference type="SAM" id="MobiDB-lite"/>
    </source>
</evidence>
<dbReference type="RefSeq" id="XP_025493534.1">
    <property type="nucleotide sequence ID" value="XM_025634857.1"/>
</dbReference>
<dbReference type="OrthoDB" id="2105912at2759"/>
<feature type="region of interest" description="Disordered" evidence="1">
    <location>
        <begin position="177"/>
        <end position="203"/>
    </location>
</feature>
<protein>
    <submittedName>
        <fullName evidence="3">Uncharacterized protein</fullName>
    </submittedName>
</protein>
<accession>A0A319CDR3</accession>
<organism evidence="3 4">
    <name type="scientific">Aspergillus uvarum CBS 121591</name>
    <dbReference type="NCBI Taxonomy" id="1448315"/>
    <lineage>
        <taxon>Eukaryota</taxon>
        <taxon>Fungi</taxon>
        <taxon>Dikarya</taxon>
        <taxon>Ascomycota</taxon>
        <taxon>Pezizomycotina</taxon>
        <taxon>Eurotiomycetes</taxon>
        <taxon>Eurotiomycetidae</taxon>
        <taxon>Eurotiales</taxon>
        <taxon>Aspergillaceae</taxon>
        <taxon>Aspergillus</taxon>
        <taxon>Aspergillus subgen. Circumdati</taxon>
    </lineage>
</organism>
<dbReference type="AlphaFoldDB" id="A0A319CDR3"/>
<keyword evidence="2" id="KW-1133">Transmembrane helix</keyword>
<dbReference type="PANTHER" id="PTHR37848:SF1">
    <property type="entry name" value="SUN DOMAIN-CONTAINING PROTEIN"/>
    <property type="match status" value="1"/>
</dbReference>
<gene>
    <name evidence="3" type="ORF">BO82DRAFT_353027</name>
</gene>
<dbReference type="EMBL" id="KZ821690">
    <property type="protein sequence ID" value="PYH83334.1"/>
    <property type="molecule type" value="Genomic_DNA"/>
</dbReference>
<feature type="transmembrane region" description="Helical" evidence="2">
    <location>
        <begin position="298"/>
        <end position="319"/>
    </location>
</feature>
<dbReference type="VEuPathDB" id="FungiDB:BO82DRAFT_353027"/>
<reference evidence="3 4" key="1">
    <citation type="submission" date="2016-12" db="EMBL/GenBank/DDBJ databases">
        <title>The genomes of Aspergillus section Nigri reveals drivers in fungal speciation.</title>
        <authorList>
            <consortium name="DOE Joint Genome Institute"/>
            <person name="Vesth T.C."/>
            <person name="Nybo J."/>
            <person name="Theobald S."/>
            <person name="Brandl J."/>
            <person name="Frisvad J.C."/>
            <person name="Nielsen K.F."/>
            <person name="Lyhne E.K."/>
            <person name="Kogle M.E."/>
            <person name="Kuo A."/>
            <person name="Riley R."/>
            <person name="Clum A."/>
            <person name="Nolan M."/>
            <person name="Lipzen A."/>
            <person name="Salamov A."/>
            <person name="Henrissat B."/>
            <person name="Wiebenga A."/>
            <person name="De Vries R.P."/>
            <person name="Grigoriev I.V."/>
            <person name="Mortensen U.H."/>
            <person name="Andersen M.R."/>
            <person name="Baker S.E."/>
        </authorList>
    </citation>
    <scope>NUCLEOTIDE SEQUENCE [LARGE SCALE GENOMIC DNA]</scope>
    <source>
        <strain evidence="3 4">CBS 121591</strain>
    </source>
</reference>
<dbReference type="PANTHER" id="PTHR37848">
    <property type="entry name" value="EXPRESSED PROTEIN"/>
    <property type="match status" value="1"/>
</dbReference>